<dbReference type="AlphaFoldDB" id="A0A9D1SCY8"/>
<accession>A0A9D1SCY8</accession>
<keyword evidence="2" id="KW-0784">Thiamine biosynthesis</keyword>
<sequence length="206" mass="23471">MQLICITKEQPVQNEATKIQFLLENGVDILHLRKPAFSEKELSALLSEIESRFYLRIVLHDHFHLTSHFPVGGIHLNQRNNRIPLPYNGRISRSCHSIAEIAEKNQVYEYQFLSPIFDSISKNGYRAGFSKKELTDASRKGIINPKIIALGGITPEHILRLKPYSFGGVAVLGYLWNDTDTDNEIKTKISHLRSALNQIKQPCYNS</sequence>
<dbReference type="EMBL" id="DVNA01000197">
    <property type="protein sequence ID" value="HIU55864.1"/>
    <property type="molecule type" value="Genomic_DNA"/>
</dbReference>
<dbReference type="Pfam" id="PF02581">
    <property type="entry name" value="TMP-TENI"/>
    <property type="match status" value="1"/>
</dbReference>
<organism evidence="4 5">
    <name type="scientific">Candidatus Gallibacteroides avistercoris</name>
    <dbReference type="NCBI Taxonomy" id="2840833"/>
    <lineage>
        <taxon>Bacteria</taxon>
        <taxon>Pseudomonadati</taxon>
        <taxon>Bacteroidota</taxon>
        <taxon>Bacteroidia</taxon>
        <taxon>Bacteroidales</taxon>
        <taxon>Bacteroidaceae</taxon>
        <taxon>Bacteroidaceae incertae sedis</taxon>
        <taxon>Candidatus Gallibacteroides</taxon>
    </lineage>
</organism>
<protein>
    <submittedName>
        <fullName evidence="4">Thiamine phosphate synthase</fullName>
    </submittedName>
</protein>
<dbReference type="SUPFAM" id="SSF51391">
    <property type="entry name" value="Thiamin phosphate synthase"/>
    <property type="match status" value="1"/>
</dbReference>
<reference evidence="4" key="1">
    <citation type="submission" date="2020-10" db="EMBL/GenBank/DDBJ databases">
        <authorList>
            <person name="Gilroy R."/>
        </authorList>
    </citation>
    <scope>NUCLEOTIDE SEQUENCE</scope>
    <source>
        <strain evidence="4">CHK158-818</strain>
    </source>
</reference>
<dbReference type="PANTHER" id="PTHR20857:SF15">
    <property type="entry name" value="THIAMINE-PHOSPHATE SYNTHASE"/>
    <property type="match status" value="1"/>
</dbReference>
<comment type="pathway">
    <text evidence="1">Cofactor biosynthesis; thiamine diphosphate biosynthesis.</text>
</comment>
<dbReference type="InterPro" id="IPR022998">
    <property type="entry name" value="ThiamineP_synth_TenI"/>
</dbReference>
<name>A0A9D1SCY8_9BACT</name>
<dbReference type="GO" id="GO:0005737">
    <property type="term" value="C:cytoplasm"/>
    <property type="evidence" value="ECO:0007669"/>
    <property type="project" value="TreeGrafter"/>
</dbReference>
<proteinExistence type="predicted"/>
<comment type="caution">
    <text evidence="4">The sequence shown here is derived from an EMBL/GenBank/DDBJ whole genome shotgun (WGS) entry which is preliminary data.</text>
</comment>
<dbReference type="InterPro" id="IPR013785">
    <property type="entry name" value="Aldolase_TIM"/>
</dbReference>
<dbReference type="PANTHER" id="PTHR20857">
    <property type="entry name" value="THIAMINE-PHOSPHATE PYROPHOSPHORYLASE"/>
    <property type="match status" value="1"/>
</dbReference>
<evidence type="ECO:0000256" key="1">
    <source>
        <dbReference type="ARBA" id="ARBA00004948"/>
    </source>
</evidence>
<evidence type="ECO:0000313" key="4">
    <source>
        <dbReference type="EMBL" id="HIU55864.1"/>
    </source>
</evidence>
<dbReference type="CDD" id="cd00564">
    <property type="entry name" value="TMP_TenI"/>
    <property type="match status" value="1"/>
</dbReference>
<gene>
    <name evidence="4" type="ORF">IAB03_08690</name>
</gene>
<feature type="domain" description="Thiamine phosphate synthase/TenI" evidence="3">
    <location>
        <begin position="4"/>
        <end position="172"/>
    </location>
</feature>
<evidence type="ECO:0000313" key="5">
    <source>
        <dbReference type="Proteomes" id="UP000824112"/>
    </source>
</evidence>
<dbReference type="Gene3D" id="3.20.20.70">
    <property type="entry name" value="Aldolase class I"/>
    <property type="match status" value="1"/>
</dbReference>
<dbReference type="Proteomes" id="UP000824112">
    <property type="component" value="Unassembled WGS sequence"/>
</dbReference>
<dbReference type="InterPro" id="IPR036206">
    <property type="entry name" value="ThiamineP_synth_sf"/>
</dbReference>
<evidence type="ECO:0000259" key="3">
    <source>
        <dbReference type="Pfam" id="PF02581"/>
    </source>
</evidence>
<evidence type="ECO:0000256" key="2">
    <source>
        <dbReference type="ARBA" id="ARBA00022977"/>
    </source>
</evidence>
<reference evidence="4" key="2">
    <citation type="journal article" date="2021" name="PeerJ">
        <title>Extensive microbial diversity within the chicken gut microbiome revealed by metagenomics and culture.</title>
        <authorList>
            <person name="Gilroy R."/>
            <person name="Ravi A."/>
            <person name="Getino M."/>
            <person name="Pursley I."/>
            <person name="Horton D.L."/>
            <person name="Alikhan N.F."/>
            <person name="Baker D."/>
            <person name="Gharbi K."/>
            <person name="Hall N."/>
            <person name="Watson M."/>
            <person name="Adriaenssens E.M."/>
            <person name="Foster-Nyarko E."/>
            <person name="Jarju S."/>
            <person name="Secka A."/>
            <person name="Antonio M."/>
            <person name="Oren A."/>
            <person name="Chaudhuri R.R."/>
            <person name="La Ragione R."/>
            <person name="Hildebrand F."/>
            <person name="Pallen M.J."/>
        </authorList>
    </citation>
    <scope>NUCLEOTIDE SEQUENCE</scope>
    <source>
        <strain evidence="4">CHK158-818</strain>
    </source>
</reference>
<dbReference type="GO" id="GO:0004789">
    <property type="term" value="F:thiamine-phosphate diphosphorylase activity"/>
    <property type="evidence" value="ECO:0007669"/>
    <property type="project" value="TreeGrafter"/>
</dbReference>
<dbReference type="GO" id="GO:0009228">
    <property type="term" value="P:thiamine biosynthetic process"/>
    <property type="evidence" value="ECO:0007669"/>
    <property type="project" value="UniProtKB-KW"/>
</dbReference>